<protein>
    <submittedName>
        <fullName evidence="2">Uncharacterized protein</fullName>
    </submittedName>
</protein>
<name>A0A0F9UR26_9ZZZZ</name>
<evidence type="ECO:0000313" key="2">
    <source>
        <dbReference type="EMBL" id="KKN56053.1"/>
    </source>
</evidence>
<dbReference type="AlphaFoldDB" id="A0A0F9UR26"/>
<comment type="caution">
    <text evidence="2">The sequence shown here is derived from an EMBL/GenBank/DDBJ whole genome shotgun (WGS) entry which is preliminary data.</text>
</comment>
<accession>A0A0F9UR26</accession>
<organism evidence="2">
    <name type="scientific">marine sediment metagenome</name>
    <dbReference type="NCBI Taxonomy" id="412755"/>
    <lineage>
        <taxon>unclassified sequences</taxon>
        <taxon>metagenomes</taxon>
        <taxon>ecological metagenomes</taxon>
    </lineage>
</organism>
<proteinExistence type="predicted"/>
<reference evidence="2" key="1">
    <citation type="journal article" date="2015" name="Nature">
        <title>Complex archaea that bridge the gap between prokaryotes and eukaryotes.</title>
        <authorList>
            <person name="Spang A."/>
            <person name="Saw J.H."/>
            <person name="Jorgensen S.L."/>
            <person name="Zaremba-Niedzwiedzka K."/>
            <person name="Martijn J."/>
            <person name="Lind A.E."/>
            <person name="van Eijk R."/>
            <person name="Schleper C."/>
            <person name="Guy L."/>
            <person name="Ettema T.J."/>
        </authorList>
    </citation>
    <scope>NUCLEOTIDE SEQUENCE</scope>
</reference>
<dbReference type="EMBL" id="LAZR01000861">
    <property type="protein sequence ID" value="KKN56053.1"/>
    <property type="molecule type" value="Genomic_DNA"/>
</dbReference>
<sequence length="44" mass="5088">GTLIPMCMNFEHLNKLNYTIKSLKINLEQLDEKISVAIASFSYR</sequence>
<keyword evidence="1" id="KW-0175">Coiled coil</keyword>
<evidence type="ECO:0000256" key="1">
    <source>
        <dbReference type="SAM" id="Coils"/>
    </source>
</evidence>
<feature type="coiled-coil region" evidence="1">
    <location>
        <begin position="13"/>
        <end position="40"/>
    </location>
</feature>
<gene>
    <name evidence="2" type="ORF">LCGC14_0576360</name>
</gene>
<feature type="non-terminal residue" evidence="2">
    <location>
        <position position="1"/>
    </location>
</feature>